<evidence type="ECO:0000313" key="2">
    <source>
        <dbReference type="Proteomes" id="UP000010953"/>
    </source>
</evidence>
<accession>M7XAI6</accession>
<dbReference type="Proteomes" id="UP000010953">
    <property type="component" value="Unassembled WGS sequence"/>
</dbReference>
<dbReference type="STRING" id="1239962.C943_01853"/>
<dbReference type="AlphaFoldDB" id="M7XAI6"/>
<sequence length="48" mass="5658">MLHFAASKLPTKMRQNGCYLTWLLVRYFGFFSKKADVERCLGRLFSLL</sequence>
<proteinExistence type="predicted"/>
<name>M7XAI6_9BACT</name>
<protein>
    <submittedName>
        <fullName evidence="1">Uncharacterized protein</fullName>
    </submittedName>
</protein>
<reference evidence="1" key="1">
    <citation type="submission" date="2013-01" db="EMBL/GenBank/DDBJ databases">
        <title>Genome assembly of Mariniradius saccharolyticus AK6.</title>
        <authorList>
            <person name="Vaidya B."/>
            <person name="Khatri I."/>
            <person name="Tanuku N.R.S."/>
            <person name="Subramanian S."/>
            <person name="Pinnaka A."/>
        </authorList>
    </citation>
    <scope>NUCLEOTIDE SEQUENCE [LARGE SCALE GENOMIC DNA]</scope>
    <source>
        <strain evidence="1">AK6</strain>
    </source>
</reference>
<gene>
    <name evidence="1" type="ORF">C943_01853</name>
</gene>
<organism evidence="1 2">
    <name type="scientific">Mariniradius saccharolyticus AK6</name>
    <dbReference type="NCBI Taxonomy" id="1239962"/>
    <lineage>
        <taxon>Bacteria</taxon>
        <taxon>Pseudomonadati</taxon>
        <taxon>Bacteroidota</taxon>
        <taxon>Cytophagia</taxon>
        <taxon>Cytophagales</taxon>
        <taxon>Cyclobacteriaceae</taxon>
        <taxon>Mariniradius</taxon>
    </lineage>
</organism>
<keyword evidence="2" id="KW-1185">Reference proteome</keyword>
<evidence type="ECO:0000313" key="1">
    <source>
        <dbReference type="EMBL" id="EMS31894.1"/>
    </source>
</evidence>
<dbReference type="InParanoid" id="M7XAI6"/>
<comment type="caution">
    <text evidence="1">The sequence shown here is derived from an EMBL/GenBank/DDBJ whole genome shotgun (WGS) entry which is preliminary data.</text>
</comment>
<dbReference type="EMBL" id="AMZY02000017">
    <property type="protein sequence ID" value="EMS31894.1"/>
    <property type="molecule type" value="Genomic_DNA"/>
</dbReference>